<dbReference type="AlphaFoldDB" id="A0A1D3DZH7"/>
<reference evidence="1 2" key="1">
    <citation type="journal article" date="2013" name="Genome Announc.">
        <title>Genome Sequence of Streptomyces violaceusniger Strain SPC6, a Halotolerant Streptomycete That Exhibits Rapid Growth and Development.</title>
        <authorList>
            <person name="Chen X."/>
            <person name="Zhang B."/>
            <person name="Zhang W."/>
            <person name="Wu X."/>
            <person name="Zhang M."/>
            <person name="Chen T."/>
            <person name="Liu G."/>
            <person name="Dyson P."/>
        </authorList>
    </citation>
    <scope>NUCLEOTIDE SEQUENCE [LARGE SCALE GENOMIC DNA]</scope>
    <source>
        <strain evidence="1 2">SPC6</strain>
    </source>
</reference>
<gene>
    <name evidence="1" type="ORF">J116_000405</name>
</gene>
<dbReference type="EMBL" id="ASHX02000001">
    <property type="protein sequence ID" value="OEJ97729.1"/>
    <property type="molecule type" value="Genomic_DNA"/>
</dbReference>
<comment type="caution">
    <text evidence="1">The sequence shown here is derived from an EMBL/GenBank/DDBJ whole genome shotgun (WGS) entry which is preliminary data.</text>
</comment>
<organism evidence="1 2">
    <name type="scientific">Streptomyces thermolilacinus SPC6</name>
    <dbReference type="NCBI Taxonomy" id="1306406"/>
    <lineage>
        <taxon>Bacteria</taxon>
        <taxon>Bacillati</taxon>
        <taxon>Actinomycetota</taxon>
        <taxon>Actinomycetes</taxon>
        <taxon>Kitasatosporales</taxon>
        <taxon>Streptomycetaceae</taxon>
        <taxon>Streptomyces</taxon>
    </lineage>
</organism>
<dbReference type="Proteomes" id="UP000095329">
    <property type="component" value="Unassembled WGS sequence"/>
</dbReference>
<dbReference type="eggNOG" id="ENOG5033V08">
    <property type="taxonomic scope" value="Bacteria"/>
</dbReference>
<sequence>MIVMHPVLEAAAPDGFALWPVAHVEPYGFLPLSGELAPYEVGTALMSIAAYNDPAAGPGRPADALGSFLHGLLTAEGAQAPGGMRVTDSSTGVAFLPGCCNGLEEWRDWYEVLDGGSACFGHDPDAYAERLGDTVRLTADTGRSDGSVIDVPVSELRRLLEGAERDLAGFLALADGWISRYLPGHAEPVKSALAHALGVPASAAVPPRP</sequence>
<accession>A0A1D3DZH7</accession>
<evidence type="ECO:0000313" key="1">
    <source>
        <dbReference type="EMBL" id="OEJ97729.1"/>
    </source>
</evidence>
<protein>
    <submittedName>
        <fullName evidence="1">Uncharacterized protein</fullName>
    </submittedName>
</protein>
<keyword evidence="2" id="KW-1185">Reference proteome</keyword>
<evidence type="ECO:0000313" key="2">
    <source>
        <dbReference type="Proteomes" id="UP000095329"/>
    </source>
</evidence>
<proteinExistence type="predicted"/>
<name>A0A1D3DZH7_9ACTN</name>